<dbReference type="SUPFAM" id="SSF52540">
    <property type="entry name" value="P-loop containing nucleoside triphosphate hydrolases"/>
    <property type="match status" value="1"/>
</dbReference>
<dbReference type="InterPro" id="IPR027417">
    <property type="entry name" value="P-loop_NTPase"/>
</dbReference>
<organism evidence="6 7">
    <name type="scientific">Lactococcus ileimucosae</name>
    <dbReference type="NCBI Taxonomy" id="2941329"/>
    <lineage>
        <taxon>Bacteria</taxon>
        <taxon>Bacillati</taxon>
        <taxon>Bacillota</taxon>
        <taxon>Bacilli</taxon>
        <taxon>Lactobacillales</taxon>
        <taxon>Streptococcaceae</taxon>
        <taxon>Lactococcus</taxon>
    </lineage>
</organism>
<dbReference type="PANTHER" id="PTHR10695:SF46">
    <property type="entry name" value="BIFUNCTIONAL COENZYME A SYNTHASE-RELATED"/>
    <property type="match status" value="1"/>
</dbReference>
<sequence length="203" mass="23108">MNKVIGLTGGIASGKSTVVDFLRSQGYPIIDADQVVRELQAPGGLLYQAIMQEFGGTYFDEKGLLNRRKLGDLVFSDDKARAKLADLQNHIIRQEIYDRRKALLHKDKSGKALFMDIPLLIEQGYDGFDEIWLVAVPEEVQIERIMARDKMTEAEAKARIRAQMPLLEKKKYATRIIDSSGKISETNEKIRELLKTIEIEKRK</sequence>
<dbReference type="Proteomes" id="UP001565283">
    <property type="component" value="Unassembled WGS sequence"/>
</dbReference>
<reference evidence="6 7" key="1">
    <citation type="submission" date="2024-03" db="EMBL/GenBank/DDBJ databases">
        <title>Mouse gut bacterial collection (mGBC) of GemPharmatech.</title>
        <authorList>
            <person name="He Y."/>
            <person name="Dong L."/>
            <person name="Wu D."/>
            <person name="Gao X."/>
            <person name="Lin Z."/>
        </authorList>
    </citation>
    <scope>NUCLEOTIDE SEQUENCE [LARGE SCALE GENOMIC DNA]</scope>
    <source>
        <strain evidence="6 7">61-15</strain>
    </source>
</reference>
<evidence type="ECO:0000256" key="4">
    <source>
        <dbReference type="HAMAP-Rule" id="MF_00376"/>
    </source>
</evidence>
<dbReference type="EMBL" id="JBCLSH010000009">
    <property type="protein sequence ID" value="MEY8443444.1"/>
    <property type="molecule type" value="Genomic_DNA"/>
</dbReference>
<name>A0ABV4D366_9LACT</name>
<keyword evidence="2 4" id="KW-0418">Kinase</keyword>
<evidence type="ECO:0000256" key="1">
    <source>
        <dbReference type="ARBA" id="ARBA00022741"/>
    </source>
</evidence>
<comment type="caution">
    <text evidence="6">The sequence shown here is derived from an EMBL/GenBank/DDBJ whole genome shotgun (WGS) entry which is preliminary data.</text>
</comment>
<keyword evidence="3 4" id="KW-0067">ATP-binding</keyword>
<dbReference type="CDD" id="cd02022">
    <property type="entry name" value="DPCK"/>
    <property type="match status" value="1"/>
</dbReference>
<comment type="function">
    <text evidence="4">Catalyzes the phosphorylation of the 3'-hydroxyl group of dephosphocoenzyme A to form coenzyme A.</text>
</comment>
<gene>
    <name evidence="4 6" type="primary">coaE</name>
    <name evidence="6" type="ORF">AALA52_04200</name>
</gene>
<dbReference type="HAMAP" id="MF_00376">
    <property type="entry name" value="Dephospho_CoA_kinase"/>
    <property type="match status" value="1"/>
</dbReference>
<keyword evidence="4" id="KW-0963">Cytoplasm</keyword>
<dbReference type="GO" id="GO:0004140">
    <property type="term" value="F:dephospho-CoA kinase activity"/>
    <property type="evidence" value="ECO:0007669"/>
    <property type="project" value="UniProtKB-EC"/>
</dbReference>
<dbReference type="NCBIfam" id="TIGR00152">
    <property type="entry name" value="dephospho-CoA kinase"/>
    <property type="match status" value="1"/>
</dbReference>
<evidence type="ECO:0000313" key="7">
    <source>
        <dbReference type="Proteomes" id="UP001565283"/>
    </source>
</evidence>
<keyword evidence="1 4" id="KW-0547">Nucleotide-binding</keyword>
<evidence type="ECO:0000256" key="3">
    <source>
        <dbReference type="ARBA" id="ARBA00022840"/>
    </source>
</evidence>
<dbReference type="PROSITE" id="PS51219">
    <property type="entry name" value="DPCK"/>
    <property type="match status" value="1"/>
</dbReference>
<keyword evidence="4" id="KW-0173">Coenzyme A biosynthesis</keyword>
<comment type="subcellular location">
    <subcellularLocation>
        <location evidence="4">Cytoplasm</location>
    </subcellularLocation>
</comment>
<proteinExistence type="inferred from homology"/>
<protein>
    <recommendedName>
        <fullName evidence="4 5">Dephospho-CoA kinase</fullName>
        <ecNumber evidence="4 5">2.7.1.24</ecNumber>
    </recommendedName>
    <alternativeName>
        <fullName evidence="4">Dephosphocoenzyme A kinase</fullName>
    </alternativeName>
</protein>
<accession>A0ABV4D366</accession>
<evidence type="ECO:0000256" key="5">
    <source>
        <dbReference type="NCBIfam" id="TIGR00152"/>
    </source>
</evidence>
<evidence type="ECO:0000313" key="6">
    <source>
        <dbReference type="EMBL" id="MEY8443444.1"/>
    </source>
</evidence>
<dbReference type="Gene3D" id="3.40.50.300">
    <property type="entry name" value="P-loop containing nucleotide triphosphate hydrolases"/>
    <property type="match status" value="1"/>
</dbReference>
<dbReference type="Pfam" id="PF01121">
    <property type="entry name" value="CoaE"/>
    <property type="match status" value="1"/>
</dbReference>
<keyword evidence="4 6" id="KW-0808">Transferase</keyword>
<dbReference type="EC" id="2.7.1.24" evidence="4 5"/>
<comment type="pathway">
    <text evidence="4">Cofactor biosynthesis; coenzyme A biosynthesis; CoA from (R)-pantothenate: step 5/5.</text>
</comment>
<dbReference type="RefSeq" id="WP_369948116.1">
    <property type="nucleotide sequence ID" value="NZ_JBCLSH010000009.1"/>
</dbReference>
<feature type="binding site" evidence="4">
    <location>
        <begin position="12"/>
        <end position="17"/>
    </location>
    <ligand>
        <name>ATP</name>
        <dbReference type="ChEBI" id="CHEBI:30616"/>
    </ligand>
</feature>
<evidence type="ECO:0000256" key="2">
    <source>
        <dbReference type="ARBA" id="ARBA00022777"/>
    </source>
</evidence>
<dbReference type="InterPro" id="IPR001977">
    <property type="entry name" value="Depp_CoAkinase"/>
</dbReference>
<keyword evidence="7" id="KW-1185">Reference proteome</keyword>
<comment type="similarity">
    <text evidence="4">Belongs to the CoaE family.</text>
</comment>
<dbReference type="PANTHER" id="PTHR10695">
    <property type="entry name" value="DEPHOSPHO-COA KINASE-RELATED"/>
    <property type="match status" value="1"/>
</dbReference>
<comment type="catalytic activity">
    <reaction evidence="4">
        <text>3'-dephospho-CoA + ATP = ADP + CoA + H(+)</text>
        <dbReference type="Rhea" id="RHEA:18245"/>
        <dbReference type="ChEBI" id="CHEBI:15378"/>
        <dbReference type="ChEBI" id="CHEBI:30616"/>
        <dbReference type="ChEBI" id="CHEBI:57287"/>
        <dbReference type="ChEBI" id="CHEBI:57328"/>
        <dbReference type="ChEBI" id="CHEBI:456216"/>
        <dbReference type="EC" id="2.7.1.24"/>
    </reaction>
</comment>